<evidence type="ECO:0000256" key="5">
    <source>
        <dbReference type="SAM" id="MobiDB-lite"/>
    </source>
</evidence>
<sequence>KDIPSPEQTGYTPDKTVVSNKDIAHDAQDITEVVTYTADDQKATVTYIDDTTGKTLKTTPLSGKTNAKSGYTTAQDIQAYKDLGYVLVSDDTNGAEITFDNDDKNDQAFAVHLKHGTMPVSETDTVTETIHYRYADGEPAQPDKVRILTIIKKGLKDLTTGNIVWQPVDSQTFASVQTPAISGYQANVASVPEQTVKFGDHDIEYVVTYYKVAESTPSKQKNDLQGTTGTHNEQAQADASVDVDQKTAAANQSSAETTGHDQTQTLPQTGNEQTNNVAGIVGLTLTTLGTLFGLGKKKRHE</sequence>
<dbReference type="Proteomes" id="UP001220670">
    <property type="component" value="Unassembled WGS sequence"/>
</dbReference>
<protein>
    <submittedName>
        <fullName evidence="7">LPXTG cell wall anchor domain-containing protein</fullName>
    </submittedName>
</protein>
<evidence type="ECO:0000256" key="2">
    <source>
        <dbReference type="ARBA" id="ARBA00022525"/>
    </source>
</evidence>
<evidence type="ECO:0000256" key="1">
    <source>
        <dbReference type="ARBA" id="ARBA00022512"/>
    </source>
</evidence>
<evidence type="ECO:0000259" key="6">
    <source>
        <dbReference type="PROSITE" id="PS50847"/>
    </source>
</evidence>
<keyword evidence="3" id="KW-0732">Signal</keyword>
<evidence type="ECO:0000313" key="8">
    <source>
        <dbReference type="Proteomes" id="UP001220670"/>
    </source>
</evidence>
<name>A0AAJ1HS44_LIMMU</name>
<dbReference type="InterPro" id="IPR041495">
    <property type="entry name" value="Mub_B2"/>
</dbReference>
<dbReference type="InterPro" id="IPR041558">
    <property type="entry name" value="MucBP_2"/>
</dbReference>
<proteinExistence type="predicted"/>
<evidence type="ECO:0000256" key="3">
    <source>
        <dbReference type="ARBA" id="ARBA00022729"/>
    </source>
</evidence>
<evidence type="ECO:0000313" key="7">
    <source>
        <dbReference type="EMBL" id="MDC2828993.1"/>
    </source>
</evidence>
<keyword evidence="4" id="KW-0572">Peptidoglycan-anchor</keyword>
<feature type="region of interest" description="Disordered" evidence="5">
    <location>
        <begin position="217"/>
        <end position="274"/>
    </location>
</feature>
<feature type="non-terminal residue" evidence="7">
    <location>
        <position position="1"/>
    </location>
</feature>
<keyword evidence="1" id="KW-0134">Cell wall</keyword>
<dbReference type="Gene3D" id="3.10.20.470">
    <property type="match status" value="1"/>
</dbReference>
<feature type="compositionally biased region" description="Polar residues" evidence="5">
    <location>
        <begin position="248"/>
        <end position="274"/>
    </location>
</feature>
<dbReference type="AlphaFoldDB" id="A0AAJ1HS44"/>
<dbReference type="Gene3D" id="2.60.40.4300">
    <property type="match status" value="2"/>
</dbReference>
<gene>
    <name evidence="7" type="ORF">PO250_01405</name>
</gene>
<feature type="compositionally biased region" description="Polar residues" evidence="5">
    <location>
        <begin position="217"/>
        <end position="237"/>
    </location>
</feature>
<dbReference type="NCBIfam" id="TIGR01167">
    <property type="entry name" value="LPXTG_anchor"/>
    <property type="match status" value="1"/>
</dbReference>
<evidence type="ECO:0000256" key="4">
    <source>
        <dbReference type="ARBA" id="ARBA00023088"/>
    </source>
</evidence>
<dbReference type="Pfam" id="PF17966">
    <property type="entry name" value="Muc_B2"/>
    <property type="match status" value="2"/>
</dbReference>
<dbReference type="InterPro" id="IPR019931">
    <property type="entry name" value="LPXTG_anchor"/>
</dbReference>
<reference evidence="7" key="1">
    <citation type="submission" date="2023-01" db="EMBL/GenBank/DDBJ databases">
        <title>Genome analysis of 13 Lactobacillus isolated from gut of wild boar.</title>
        <authorList>
            <person name="Papp P."/>
            <person name="Libisch B."/>
            <person name="Nagy T."/>
            <person name="Olasz F."/>
        </authorList>
    </citation>
    <scope>NUCLEOTIDE SEQUENCE</scope>
    <source>
        <strain evidence="7">F146</strain>
    </source>
</reference>
<dbReference type="RefSeq" id="WP_272225721.1">
    <property type="nucleotide sequence ID" value="NZ_JAQONE010000003.1"/>
</dbReference>
<dbReference type="Pfam" id="PF17965">
    <property type="entry name" value="MucBP_2"/>
    <property type="match status" value="1"/>
</dbReference>
<comment type="caution">
    <text evidence="7">The sequence shown here is derived from an EMBL/GenBank/DDBJ whole genome shotgun (WGS) entry which is preliminary data.</text>
</comment>
<dbReference type="Pfam" id="PF00746">
    <property type="entry name" value="Gram_pos_anchor"/>
    <property type="match status" value="1"/>
</dbReference>
<organism evidence="7 8">
    <name type="scientific">Limosilactobacillus mucosae</name>
    <name type="common">Lactobacillus mucosae</name>
    <dbReference type="NCBI Taxonomy" id="97478"/>
    <lineage>
        <taxon>Bacteria</taxon>
        <taxon>Bacillati</taxon>
        <taxon>Bacillota</taxon>
        <taxon>Bacilli</taxon>
        <taxon>Lactobacillales</taxon>
        <taxon>Lactobacillaceae</taxon>
        <taxon>Limosilactobacillus</taxon>
    </lineage>
</organism>
<dbReference type="PROSITE" id="PS50847">
    <property type="entry name" value="GRAM_POS_ANCHORING"/>
    <property type="match status" value="1"/>
</dbReference>
<feature type="domain" description="Gram-positive cocci surface proteins LPxTG" evidence="6">
    <location>
        <begin position="266"/>
        <end position="301"/>
    </location>
</feature>
<accession>A0AAJ1HS44</accession>
<dbReference type="EMBL" id="JAQONE010000003">
    <property type="protein sequence ID" value="MDC2828993.1"/>
    <property type="molecule type" value="Genomic_DNA"/>
</dbReference>
<keyword evidence="2" id="KW-0964">Secreted</keyword>